<dbReference type="AlphaFoldDB" id="A0A255GPY6"/>
<evidence type="ECO:0000256" key="5">
    <source>
        <dbReference type="ARBA" id="ARBA00022989"/>
    </source>
</evidence>
<feature type="domain" description="Glycine transporter" evidence="8">
    <location>
        <begin position="11"/>
        <end position="84"/>
    </location>
</feature>
<dbReference type="Pfam" id="PF03458">
    <property type="entry name" value="Gly_transporter"/>
    <property type="match status" value="2"/>
</dbReference>
<comment type="subcellular location">
    <subcellularLocation>
        <location evidence="1">Cell membrane</location>
        <topology evidence="1">Multi-pass membrane protein</topology>
    </subcellularLocation>
</comment>
<evidence type="ECO:0000256" key="6">
    <source>
        <dbReference type="ARBA" id="ARBA00023136"/>
    </source>
</evidence>
<comment type="caution">
    <text evidence="9">The sequence shown here is derived from an EMBL/GenBank/DDBJ whole genome shotgun (WGS) entry which is preliminary data.</text>
</comment>
<feature type="transmembrane region" description="Helical" evidence="7">
    <location>
        <begin position="180"/>
        <end position="197"/>
    </location>
</feature>
<keyword evidence="4 7" id="KW-0812">Transmembrane</keyword>
<dbReference type="EMBL" id="NMVO01000001">
    <property type="protein sequence ID" value="OYO17878.1"/>
    <property type="molecule type" value="Genomic_DNA"/>
</dbReference>
<name>A0A255GPY6_9ACTN</name>
<sequence>MSDELALAFRIIDLVGVALNGILGGLIARQRRFDITGFAVLGIISGLGGGMIRDTLLQAGRPVALTDQSYLLCALAGAAVAYLLPIPDRLWRRAFPIADALVLGIWAVTGATKSLQAGLGWLPSMCLGITSAIGGGMIRDIAVGNVPEVFGGNRLYAIPALLAAAMAVGGQLAGLPVAPTMVVAALSGAGLAALAHWRDWRLPVHGDGTVTMTRTQLASLIRRVERRSRRRKPENPEK</sequence>
<feature type="transmembrane region" description="Helical" evidence="7">
    <location>
        <begin position="6"/>
        <end position="28"/>
    </location>
</feature>
<dbReference type="OrthoDB" id="9791874at2"/>
<gene>
    <name evidence="9" type="ORF">CGZ94_03160</name>
</gene>
<comment type="similarity">
    <text evidence="2">Belongs to the UPF0126 family.</text>
</comment>
<evidence type="ECO:0000256" key="2">
    <source>
        <dbReference type="ARBA" id="ARBA00008193"/>
    </source>
</evidence>
<feature type="transmembrane region" description="Helical" evidence="7">
    <location>
        <begin position="35"/>
        <end position="56"/>
    </location>
</feature>
<evidence type="ECO:0000256" key="4">
    <source>
        <dbReference type="ARBA" id="ARBA00022692"/>
    </source>
</evidence>
<keyword evidence="3" id="KW-1003">Cell membrane</keyword>
<feature type="transmembrane region" description="Helical" evidence="7">
    <location>
        <begin position="121"/>
        <end position="143"/>
    </location>
</feature>
<dbReference type="PANTHER" id="PTHR30506">
    <property type="entry name" value="INNER MEMBRANE PROTEIN"/>
    <property type="match status" value="1"/>
</dbReference>
<keyword evidence="5 7" id="KW-1133">Transmembrane helix</keyword>
<feature type="transmembrane region" description="Helical" evidence="7">
    <location>
        <begin position="97"/>
        <end position="115"/>
    </location>
</feature>
<dbReference type="PANTHER" id="PTHR30506:SF3">
    <property type="entry name" value="UPF0126 INNER MEMBRANE PROTEIN YADS-RELATED"/>
    <property type="match status" value="1"/>
</dbReference>
<evidence type="ECO:0000313" key="9">
    <source>
        <dbReference type="EMBL" id="OYO17878.1"/>
    </source>
</evidence>
<evidence type="ECO:0000256" key="1">
    <source>
        <dbReference type="ARBA" id="ARBA00004651"/>
    </source>
</evidence>
<keyword evidence="6 7" id="KW-0472">Membrane</keyword>
<reference evidence="9 10" key="1">
    <citation type="submission" date="2017-07" db="EMBL/GenBank/DDBJ databases">
        <title>Draft whole genome sequences of clinical Proprionibacteriaceae strains.</title>
        <authorList>
            <person name="Bernier A.-M."/>
            <person name="Bernard K."/>
            <person name="Domingo M.-C."/>
        </authorList>
    </citation>
    <scope>NUCLEOTIDE SEQUENCE [LARGE SCALE GENOMIC DNA]</scope>
    <source>
        <strain evidence="9 10">NML 030167</strain>
    </source>
</reference>
<feature type="transmembrane region" description="Helical" evidence="7">
    <location>
        <begin position="68"/>
        <end position="85"/>
    </location>
</feature>
<evidence type="ECO:0000256" key="7">
    <source>
        <dbReference type="SAM" id="Phobius"/>
    </source>
</evidence>
<accession>A0A4R6LTT3</accession>
<protein>
    <recommendedName>
        <fullName evidence="8">Glycine transporter domain-containing protein</fullName>
    </recommendedName>
</protein>
<evidence type="ECO:0000313" key="10">
    <source>
        <dbReference type="Proteomes" id="UP000215896"/>
    </source>
</evidence>
<accession>A0A255GPY6</accession>
<keyword evidence="10" id="KW-1185">Reference proteome</keyword>
<feature type="transmembrane region" description="Helical" evidence="7">
    <location>
        <begin position="155"/>
        <end position="174"/>
    </location>
</feature>
<evidence type="ECO:0000259" key="8">
    <source>
        <dbReference type="Pfam" id="PF03458"/>
    </source>
</evidence>
<organism evidence="9 10">
    <name type="scientific">Enemella evansiae</name>
    <dbReference type="NCBI Taxonomy" id="2016499"/>
    <lineage>
        <taxon>Bacteria</taxon>
        <taxon>Bacillati</taxon>
        <taxon>Actinomycetota</taxon>
        <taxon>Actinomycetes</taxon>
        <taxon>Propionibacteriales</taxon>
        <taxon>Propionibacteriaceae</taxon>
        <taxon>Enemella</taxon>
    </lineage>
</organism>
<dbReference type="Proteomes" id="UP000215896">
    <property type="component" value="Unassembled WGS sequence"/>
</dbReference>
<feature type="domain" description="Glycine transporter" evidence="8">
    <location>
        <begin position="97"/>
        <end position="168"/>
    </location>
</feature>
<proteinExistence type="inferred from homology"/>
<dbReference type="InterPro" id="IPR005115">
    <property type="entry name" value="Gly_transporter"/>
</dbReference>
<dbReference type="GO" id="GO:0005886">
    <property type="term" value="C:plasma membrane"/>
    <property type="evidence" value="ECO:0007669"/>
    <property type="project" value="UniProtKB-SubCell"/>
</dbReference>
<dbReference type="RefSeq" id="WP_094403993.1">
    <property type="nucleotide sequence ID" value="NZ_NMVL01000029.1"/>
</dbReference>
<evidence type="ECO:0000256" key="3">
    <source>
        <dbReference type="ARBA" id="ARBA00022475"/>
    </source>
</evidence>